<dbReference type="SUPFAM" id="SSF46689">
    <property type="entry name" value="Homeodomain-like"/>
    <property type="match status" value="1"/>
</dbReference>
<organism evidence="4 5">
    <name type="scientific">Sporofaciens musculi</name>
    <dbReference type="NCBI Taxonomy" id="2681861"/>
    <lineage>
        <taxon>Bacteria</taxon>
        <taxon>Bacillati</taxon>
        <taxon>Bacillota</taxon>
        <taxon>Clostridia</taxon>
        <taxon>Lachnospirales</taxon>
        <taxon>Lachnospiraceae</taxon>
        <taxon>Sporofaciens</taxon>
    </lineage>
</organism>
<name>A0A7X3MLD2_9FIRM</name>
<dbReference type="PRINTS" id="PR00455">
    <property type="entry name" value="HTHTETR"/>
</dbReference>
<dbReference type="AlphaFoldDB" id="A0A7X3MLD2"/>
<dbReference type="EMBL" id="WUQX01000001">
    <property type="protein sequence ID" value="MXP78480.1"/>
    <property type="molecule type" value="Genomic_DNA"/>
</dbReference>
<dbReference type="Pfam" id="PF00440">
    <property type="entry name" value="TetR_N"/>
    <property type="match status" value="1"/>
</dbReference>
<dbReference type="SUPFAM" id="SSF48498">
    <property type="entry name" value="Tetracyclin repressor-like, C-terminal domain"/>
    <property type="match status" value="1"/>
</dbReference>
<sequence>MNERFYTLPPEKQQRIINAGFRVFSQNSYRKSPMQEIADEAGISKSLLFHYFQNKKELYLFLWNKAADITCEHLALNHCYESTDLFEMMERGMYAKIQMMCRYPDMAAFAMKAFYEKEPAVYEDIQRSYRQHFNQKAADALSRLNPDDFIPGLDLEMMHRQIYLMSVGYLWEIAQRGAVLDAKTLERDFSEMLSFWKNVYLRKESLK</sequence>
<dbReference type="InterPro" id="IPR036271">
    <property type="entry name" value="Tet_transcr_reg_TetR-rel_C_sf"/>
</dbReference>
<keyword evidence="5" id="KW-1185">Reference proteome</keyword>
<dbReference type="InterPro" id="IPR050624">
    <property type="entry name" value="HTH-type_Tx_Regulator"/>
</dbReference>
<keyword evidence="1 2" id="KW-0238">DNA-binding</keyword>
<dbReference type="PROSITE" id="PS50977">
    <property type="entry name" value="HTH_TETR_2"/>
    <property type="match status" value="1"/>
</dbReference>
<feature type="DNA-binding region" description="H-T-H motif" evidence="2">
    <location>
        <begin position="33"/>
        <end position="52"/>
    </location>
</feature>
<dbReference type="RefSeq" id="WP_159755134.1">
    <property type="nucleotide sequence ID" value="NZ_CASSPE010000092.1"/>
</dbReference>
<comment type="caution">
    <text evidence="4">The sequence shown here is derived from an EMBL/GenBank/DDBJ whole genome shotgun (WGS) entry which is preliminary data.</text>
</comment>
<protein>
    <submittedName>
        <fullName evidence="4">TetR family transcriptional regulator</fullName>
    </submittedName>
</protein>
<feature type="domain" description="HTH tetR-type" evidence="3">
    <location>
        <begin position="10"/>
        <end position="70"/>
    </location>
</feature>
<gene>
    <name evidence="4" type="ORF">GN277_25015</name>
</gene>
<evidence type="ECO:0000256" key="1">
    <source>
        <dbReference type="ARBA" id="ARBA00023125"/>
    </source>
</evidence>
<dbReference type="InterPro" id="IPR009057">
    <property type="entry name" value="Homeodomain-like_sf"/>
</dbReference>
<reference evidence="4 5" key="1">
    <citation type="submission" date="2019-12" db="EMBL/GenBank/DDBJ databases">
        <title>Sporaefaciens musculi gen. nov., sp. nov., a novel bacterium isolated from the caecum of an obese mouse.</title>
        <authorList>
            <person name="Rasmussen T.S."/>
            <person name="Streidl T."/>
            <person name="Hitch T.C.A."/>
            <person name="Wortmann E."/>
            <person name="Deptula P."/>
            <person name="Hansen M."/>
            <person name="Nielsen D.S."/>
            <person name="Clavel T."/>
            <person name="Vogensen F.K."/>
        </authorList>
    </citation>
    <scope>NUCLEOTIDE SEQUENCE [LARGE SCALE GENOMIC DNA]</scope>
    <source>
        <strain evidence="4 5">WCA-9-b2</strain>
    </source>
</reference>
<dbReference type="InterPro" id="IPR001647">
    <property type="entry name" value="HTH_TetR"/>
</dbReference>
<evidence type="ECO:0000313" key="5">
    <source>
        <dbReference type="Proteomes" id="UP000460412"/>
    </source>
</evidence>
<evidence type="ECO:0000259" key="3">
    <source>
        <dbReference type="PROSITE" id="PS50977"/>
    </source>
</evidence>
<dbReference type="PANTHER" id="PTHR43479:SF11">
    <property type="entry name" value="ACREF_ENVCD OPERON REPRESSOR-RELATED"/>
    <property type="match status" value="1"/>
</dbReference>
<proteinExistence type="predicted"/>
<dbReference type="GO" id="GO:0003677">
    <property type="term" value="F:DNA binding"/>
    <property type="evidence" value="ECO:0007669"/>
    <property type="project" value="UniProtKB-UniRule"/>
</dbReference>
<dbReference type="Proteomes" id="UP000460412">
    <property type="component" value="Unassembled WGS sequence"/>
</dbReference>
<dbReference type="Gene3D" id="1.10.357.10">
    <property type="entry name" value="Tetracycline Repressor, domain 2"/>
    <property type="match status" value="1"/>
</dbReference>
<accession>A0A7X3MLD2</accession>
<evidence type="ECO:0000313" key="4">
    <source>
        <dbReference type="EMBL" id="MXP78480.1"/>
    </source>
</evidence>
<dbReference type="PANTHER" id="PTHR43479">
    <property type="entry name" value="ACREF/ENVCD OPERON REPRESSOR-RELATED"/>
    <property type="match status" value="1"/>
</dbReference>
<evidence type="ECO:0000256" key="2">
    <source>
        <dbReference type="PROSITE-ProRule" id="PRU00335"/>
    </source>
</evidence>